<organism evidence="2 3">
    <name type="scientific">Nonomuraea jiangxiensis</name>
    <dbReference type="NCBI Taxonomy" id="633440"/>
    <lineage>
        <taxon>Bacteria</taxon>
        <taxon>Bacillati</taxon>
        <taxon>Actinomycetota</taxon>
        <taxon>Actinomycetes</taxon>
        <taxon>Streptosporangiales</taxon>
        <taxon>Streptosporangiaceae</taxon>
        <taxon>Nonomuraea</taxon>
    </lineage>
</organism>
<dbReference type="AlphaFoldDB" id="A0A1G8Q3L4"/>
<accession>A0A1G8Q3L4</accession>
<evidence type="ECO:0000256" key="1">
    <source>
        <dbReference type="SAM" id="MobiDB-lite"/>
    </source>
</evidence>
<dbReference type="EMBL" id="FNDJ01000008">
    <property type="protein sequence ID" value="SDI98670.1"/>
    <property type="molecule type" value="Genomic_DNA"/>
</dbReference>
<gene>
    <name evidence="2" type="ORF">SAMN05421869_108105</name>
</gene>
<proteinExistence type="predicted"/>
<feature type="region of interest" description="Disordered" evidence="1">
    <location>
        <begin position="64"/>
        <end position="96"/>
    </location>
</feature>
<evidence type="ECO:0000313" key="2">
    <source>
        <dbReference type="EMBL" id="SDI98670.1"/>
    </source>
</evidence>
<reference evidence="2 3" key="1">
    <citation type="submission" date="2016-10" db="EMBL/GenBank/DDBJ databases">
        <authorList>
            <person name="de Groot N.N."/>
        </authorList>
    </citation>
    <scope>NUCLEOTIDE SEQUENCE [LARGE SCALE GENOMIC DNA]</scope>
    <source>
        <strain evidence="2 3">CGMCC 4.6533</strain>
    </source>
</reference>
<sequence>MQIEVRQADDLMSNLLNIFECNSPGEDATFGETAENIDLTTGGGPLLELTADAYLYAVSPPARTSLASAGTDSAPASTPARSHSGNCGTPSRTGSP</sequence>
<feature type="compositionally biased region" description="Polar residues" evidence="1">
    <location>
        <begin position="65"/>
        <end position="96"/>
    </location>
</feature>
<evidence type="ECO:0000313" key="3">
    <source>
        <dbReference type="Proteomes" id="UP000199202"/>
    </source>
</evidence>
<dbReference type="STRING" id="633440.SAMN05421869_108105"/>
<dbReference type="Proteomes" id="UP000199202">
    <property type="component" value="Unassembled WGS sequence"/>
</dbReference>
<keyword evidence="3" id="KW-1185">Reference proteome</keyword>
<protein>
    <submittedName>
        <fullName evidence="2">Uncharacterized protein</fullName>
    </submittedName>
</protein>
<name>A0A1G8Q3L4_9ACTN</name>